<dbReference type="GO" id="GO:0032993">
    <property type="term" value="C:protein-DNA complex"/>
    <property type="evidence" value="ECO:0007669"/>
    <property type="project" value="TreeGrafter"/>
</dbReference>
<evidence type="ECO:0000256" key="3">
    <source>
        <dbReference type="ARBA" id="ARBA00023163"/>
    </source>
</evidence>
<dbReference type="InterPro" id="IPR036388">
    <property type="entry name" value="WH-like_DNA-bd_sf"/>
</dbReference>
<accession>A0A6M8HJA5</accession>
<dbReference type="InterPro" id="IPR039420">
    <property type="entry name" value="WalR-like"/>
</dbReference>
<dbReference type="CDD" id="cd00383">
    <property type="entry name" value="trans_reg_C"/>
    <property type="match status" value="1"/>
</dbReference>
<keyword evidence="2 5" id="KW-0238">DNA-binding</keyword>
<dbReference type="KEGG" id="lck:HN018_00775"/>
<dbReference type="Gene3D" id="6.10.250.690">
    <property type="match status" value="1"/>
</dbReference>
<dbReference type="InterPro" id="IPR001867">
    <property type="entry name" value="OmpR/PhoB-type_DNA-bd"/>
</dbReference>
<dbReference type="InterPro" id="IPR011006">
    <property type="entry name" value="CheY-like_superfamily"/>
</dbReference>
<gene>
    <name evidence="8" type="ORF">HN018_00775</name>
</gene>
<dbReference type="EMBL" id="CP053708">
    <property type="protein sequence ID" value="QKE88778.1"/>
    <property type="molecule type" value="Genomic_DNA"/>
</dbReference>
<dbReference type="PROSITE" id="PS50110">
    <property type="entry name" value="RESPONSE_REGULATORY"/>
    <property type="match status" value="1"/>
</dbReference>
<dbReference type="PANTHER" id="PTHR48111">
    <property type="entry name" value="REGULATOR OF RPOS"/>
    <property type="match status" value="1"/>
</dbReference>
<dbReference type="SMART" id="SM00448">
    <property type="entry name" value="REC"/>
    <property type="match status" value="1"/>
</dbReference>
<dbReference type="Proteomes" id="UP000500767">
    <property type="component" value="Chromosome"/>
</dbReference>
<dbReference type="GO" id="GO:0000156">
    <property type="term" value="F:phosphorelay response regulator activity"/>
    <property type="evidence" value="ECO:0007669"/>
    <property type="project" value="TreeGrafter"/>
</dbReference>
<dbReference type="Pfam" id="PF00486">
    <property type="entry name" value="Trans_reg_C"/>
    <property type="match status" value="1"/>
</dbReference>
<dbReference type="SMART" id="SM00862">
    <property type="entry name" value="Trans_reg_C"/>
    <property type="match status" value="1"/>
</dbReference>
<dbReference type="GO" id="GO:0000976">
    <property type="term" value="F:transcription cis-regulatory region binding"/>
    <property type="evidence" value="ECO:0007669"/>
    <property type="project" value="TreeGrafter"/>
</dbReference>
<evidence type="ECO:0000313" key="9">
    <source>
        <dbReference type="Proteomes" id="UP000500767"/>
    </source>
</evidence>
<feature type="domain" description="Response regulatory" evidence="6">
    <location>
        <begin position="2"/>
        <end position="117"/>
    </location>
</feature>
<dbReference type="PANTHER" id="PTHR48111:SF67">
    <property type="entry name" value="TRANSCRIPTIONAL REGULATORY PROTEIN TCTD"/>
    <property type="match status" value="1"/>
</dbReference>
<dbReference type="Gene3D" id="3.40.50.2300">
    <property type="match status" value="1"/>
</dbReference>
<keyword evidence="3" id="KW-0804">Transcription</keyword>
<evidence type="ECO:0000256" key="5">
    <source>
        <dbReference type="PROSITE-ProRule" id="PRU01091"/>
    </source>
</evidence>
<evidence type="ECO:0000313" key="8">
    <source>
        <dbReference type="EMBL" id="QKE88778.1"/>
    </source>
</evidence>
<name>A0A6M8HJA5_9PROT</name>
<dbReference type="GO" id="GO:0005829">
    <property type="term" value="C:cytosol"/>
    <property type="evidence" value="ECO:0007669"/>
    <property type="project" value="TreeGrafter"/>
</dbReference>
<feature type="modified residue" description="4-aspartylphosphate" evidence="4">
    <location>
        <position position="51"/>
    </location>
</feature>
<dbReference type="PROSITE" id="PS51755">
    <property type="entry name" value="OMPR_PHOB"/>
    <property type="match status" value="1"/>
</dbReference>
<keyword evidence="4" id="KW-0597">Phosphoprotein</keyword>
<evidence type="ECO:0000259" key="6">
    <source>
        <dbReference type="PROSITE" id="PS50110"/>
    </source>
</evidence>
<dbReference type="Pfam" id="PF00072">
    <property type="entry name" value="Response_reg"/>
    <property type="match status" value="1"/>
</dbReference>
<feature type="domain" description="OmpR/PhoB-type" evidence="7">
    <location>
        <begin position="125"/>
        <end position="223"/>
    </location>
</feature>
<sequence>MRLLLIEDHQEMREMLQSHLEQVGFATEACASGMDALAMLGRSSYDVVILDLGLPDIDGMDVLRRIRAGIAAQVPILVLTARQTLNDRVEGLDAGADDYLLKPFDLPELDARLRSITRRAGTRSEKLLQFGDLSLDMSAREAVAAGVPLALTRLEVVLLEELLRGAGHLIARHLLEERLYGLDVPRTGNALEALVSRLRRRLVVIQSDVGIETIRGIGYRLVVAIRAAG</sequence>
<evidence type="ECO:0000256" key="2">
    <source>
        <dbReference type="ARBA" id="ARBA00023125"/>
    </source>
</evidence>
<dbReference type="GO" id="GO:0006355">
    <property type="term" value="P:regulation of DNA-templated transcription"/>
    <property type="evidence" value="ECO:0007669"/>
    <property type="project" value="InterPro"/>
</dbReference>
<proteinExistence type="predicted"/>
<feature type="DNA-binding region" description="OmpR/PhoB-type" evidence="5">
    <location>
        <begin position="125"/>
        <end position="223"/>
    </location>
</feature>
<evidence type="ECO:0000256" key="1">
    <source>
        <dbReference type="ARBA" id="ARBA00023015"/>
    </source>
</evidence>
<protein>
    <submittedName>
        <fullName evidence="8">Response regulator transcription factor</fullName>
    </submittedName>
</protein>
<dbReference type="InterPro" id="IPR001789">
    <property type="entry name" value="Sig_transdc_resp-reg_receiver"/>
</dbReference>
<dbReference type="RefSeq" id="WP_171832739.1">
    <property type="nucleotide sequence ID" value="NZ_CP053708.1"/>
</dbReference>
<dbReference type="Gene3D" id="1.10.10.10">
    <property type="entry name" value="Winged helix-like DNA-binding domain superfamily/Winged helix DNA-binding domain"/>
    <property type="match status" value="1"/>
</dbReference>
<evidence type="ECO:0000256" key="4">
    <source>
        <dbReference type="PROSITE-ProRule" id="PRU00169"/>
    </source>
</evidence>
<dbReference type="SUPFAM" id="SSF52172">
    <property type="entry name" value="CheY-like"/>
    <property type="match status" value="1"/>
</dbReference>
<organism evidence="8 9">
    <name type="scientific">Lichenicola cladoniae</name>
    <dbReference type="NCBI Taxonomy" id="1484109"/>
    <lineage>
        <taxon>Bacteria</taxon>
        <taxon>Pseudomonadati</taxon>
        <taxon>Pseudomonadota</taxon>
        <taxon>Alphaproteobacteria</taxon>
        <taxon>Acetobacterales</taxon>
        <taxon>Acetobacteraceae</taxon>
        <taxon>Lichenicola</taxon>
    </lineage>
</organism>
<keyword evidence="9" id="KW-1185">Reference proteome</keyword>
<evidence type="ECO:0000259" key="7">
    <source>
        <dbReference type="PROSITE" id="PS51755"/>
    </source>
</evidence>
<dbReference type="AlphaFoldDB" id="A0A6M8HJA5"/>
<reference evidence="8 9" key="1">
    <citation type="journal article" date="2014" name="World J. Microbiol. Biotechnol.">
        <title>Biodiversity and physiological characteristics of Antarctic and Arctic lichens-associated bacteria.</title>
        <authorList>
            <person name="Lee Y.M."/>
            <person name="Kim E.H."/>
            <person name="Lee H.K."/>
            <person name="Hong S.G."/>
        </authorList>
    </citation>
    <scope>NUCLEOTIDE SEQUENCE [LARGE SCALE GENOMIC DNA]</scope>
    <source>
        <strain evidence="8 9">PAMC 26569</strain>
    </source>
</reference>
<keyword evidence="1" id="KW-0805">Transcription regulation</keyword>